<keyword evidence="8" id="KW-1185">Reference proteome</keyword>
<evidence type="ECO:0000256" key="6">
    <source>
        <dbReference type="SAM" id="Phobius"/>
    </source>
</evidence>
<dbReference type="AlphaFoldDB" id="A0A4V2PS17"/>
<evidence type="ECO:0000313" key="7">
    <source>
        <dbReference type="EMBL" id="TCK60971.1"/>
    </source>
</evidence>
<dbReference type="InterPro" id="IPR003825">
    <property type="entry name" value="Colicin-V_CvpA"/>
</dbReference>
<dbReference type="RefSeq" id="WP_165871260.1">
    <property type="nucleotide sequence ID" value="NZ_JBLJBI010000140.1"/>
</dbReference>
<keyword evidence="3 6" id="KW-1133">Transmembrane helix</keyword>
<name>A0A4V2PS17_9BACT</name>
<evidence type="ECO:0000313" key="8">
    <source>
        <dbReference type="Proteomes" id="UP000294614"/>
    </source>
</evidence>
<comment type="caution">
    <text evidence="7">The sequence shown here is derived from an EMBL/GenBank/DDBJ whole genome shotgun (WGS) entry which is preliminary data.</text>
</comment>
<feature type="region of interest" description="Disordered" evidence="5">
    <location>
        <begin position="210"/>
        <end position="232"/>
    </location>
</feature>
<comment type="subcellular location">
    <subcellularLocation>
        <location evidence="1">Membrane</location>
        <topology evidence="1">Multi-pass membrane protein</topology>
    </subcellularLocation>
</comment>
<gene>
    <name evidence="7" type="ORF">C8D98_1852</name>
</gene>
<feature type="transmembrane region" description="Helical" evidence="6">
    <location>
        <begin position="101"/>
        <end position="122"/>
    </location>
</feature>
<dbReference type="PANTHER" id="PTHR37306">
    <property type="entry name" value="COLICIN V PRODUCTION PROTEIN"/>
    <property type="match status" value="1"/>
</dbReference>
<reference evidence="7 8" key="1">
    <citation type="submission" date="2019-03" db="EMBL/GenBank/DDBJ databases">
        <title>Genomic Encyclopedia of Type Strains, Phase IV (KMG-IV): sequencing the most valuable type-strain genomes for metagenomic binning, comparative biology and taxonomic classification.</title>
        <authorList>
            <person name="Goeker M."/>
        </authorList>
    </citation>
    <scope>NUCLEOTIDE SEQUENCE [LARGE SCALE GENOMIC DNA]</scope>
    <source>
        <strain evidence="7 8">DSM 24984</strain>
    </source>
</reference>
<dbReference type="GO" id="GO:0009403">
    <property type="term" value="P:toxin biosynthetic process"/>
    <property type="evidence" value="ECO:0007669"/>
    <property type="project" value="InterPro"/>
</dbReference>
<evidence type="ECO:0000256" key="4">
    <source>
        <dbReference type="ARBA" id="ARBA00023136"/>
    </source>
</evidence>
<feature type="transmembrane region" description="Helical" evidence="6">
    <location>
        <begin position="64"/>
        <end position="89"/>
    </location>
</feature>
<feature type="compositionally biased region" description="Basic and acidic residues" evidence="5">
    <location>
        <begin position="223"/>
        <end position="232"/>
    </location>
</feature>
<dbReference type="Proteomes" id="UP000294614">
    <property type="component" value="Unassembled WGS sequence"/>
</dbReference>
<sequence length="232" mass="24977">MGIIDVVVLVIIGIVAFKGFMKGLVMEIFGMIALMFGFLASFQYSSVFGSQLAVFGMSEKTNQALGYVAAFLVSYGVVMFLGTLLSRLFKEVKLGWLNQGVGALFGGMKAAAILSVFLSFMLTTLAPDSSVRASMKDGSVSRKLADFAPSVYNLMNRASTVKRNNPFELPSAEEVQQAIEDANMEAVKQSAEAVKNTAKAAVKDAAKAKAEETVKQAPAKKKSILEEEFQKN</sequence>
<dbReference type="PANTHER" id="PTHR37306:SF1">
    <property type="entry name" value="COLICIN V PRODUCTION PROTEIN"/>
    <property type="match status" value="1"/>
</dbReference>
<accession>A0A4V2PS17</accession>
<feature type="transmembrane region" description="Helical" evidence="6">
    <location>
        <begin position="6"/>
        <end position="21"/>
    </location>
</feature>
<evidence type="ECO:0000256" key="3">
    <source>
        <dbReference type="ARBA" id="ARBA00022989"/>
    </source>
</evidence>
<dbReference type="GO" id="GO:0016020">
    <property type="term" value="C:membrane"/>
    <property type="evidence" value="ECO:0007669"/>
    <property type="project" value="UniProtKB-SubCell"/>
</dbReference>
<evidence type="ECO:0000256" key="1">
    <source>
        <dbReference type="ARBA" id="ARBA00004141"/>
    </source>
</evidence>
<evidence type="ECO:0000256" key="5">
    <source>
        <dbReference type="SAM" id="MobiDB-lite"/>
    </source>
</evidence>
<dbReference type="Pfam" id="PF02674">
    <property type="entry name" value="Colicin_V"/>
    <property type="match status" value="1"/>
</dbReference>
<keyword evidence="4 6" id="KW-0472">Membrane</keyword>
<dbReference type="EMBL" id="SMGG01000004">
    <property type="protein sequence ID" value="TCK60971.1"/>
    <property type="molecule type" value="Genomic_DNA"/>
</dbReference>
<organism evidence="7 8">
    <name type="scientific">Seleniivibrio woodruffii</name>
    <dbReference type="NCBI Taxonomy" id="1078050"/>
    <lineage>
        <taxon>Bacteria</taxon>
        <taxon>Pseudomonadati</taxon>
        <taxon>Deferribacterota</taxon>
        <taxon>Deferribacteres</taxon>
        <taxon>Deferribacterales</taxon>
        <taxon>Geovibrionaceae</taxon>
        <taxon>Seleniivibrio</taxon>
    </lineage>
</organism>
<keyword evidence="2 6" id="KW-0812">Transmembrane</keyword>
<evidence type="ECO:0000256" key="2">
    <source>
        <dbReference type="ARBA" id="ARBA00022692"/>
    </source>
</evidence>
<protein>
    <submittedName>
        <fullName evidence="7">Membrane protein required for colicin V production</fullName>
    </submittedName>
</protein>
<proteinExistence type="predicted"/>